<evidence type="ECO:0000313" key="1">
    <source>
        <dbReference type="EMBL" id="KAI3669067.1"/>
    </source>
</evidence>
<gene>
    <name evidence="1" type="ORF">L6452_40288</name>
</gene>
<dbReference type="Proteomes" id="UP001055879">
    <property type="component" value="Linkage Group LG16"/>
</dbReference>
<reference evidence="2" key="1">
    <citation type="journal article" date="2022" name="Mol. Ecol. Resour.">
        <title>The genomes of chicory, endive, great burdock and yacon provide insights into Asteraceae palaeo-polyploidization history and plant inulin production.</title>
        <authorList>
            <person name="Fan W."/>
            <person name="Wang S."/>
            <person name="Wang H."/>
            <person name="Wang A."/>
            <person name="Jiang F."/>
            <person name="Liu H."/>
            <person name="Zhao H."/>
            <person name="Xu D."/>
            <person name="Zhang Y."/>
        </authorList>
    </citation>
    <scope>NUCLEOTIDE SEQUENCE [LARGE SCALE GENOMIC DNA]</scope>
    <source>
        <strain evidence="2">cv. Niubang</strain>
    </source>
</reference>
<keyword evidence="2" id="KW-1185">Reference proteome</keyword>
<dbReference type="EMBL" id="CM042062">
    <property type="protein sequence ID" value="KAI3669067.1"/>
    <property type="molecule type" value="Genomic_DNA"/>
</dbReference>
<evidence type="ECO:0000313" key="2">
    <source>
        <dbReference type="Proteomes" id="UP001055879"/>
    </source>
</evidence>
<name>A0ACB8XLI5_ARCLA</name>
<proteinExistence type="predicted"/>
<comment type="caution">
    <text evidence="1">The sequence shown here is derived from an EMBL/GenBank/DDBJ whole genome shotgun (WGS) entry which is preliminary data.</text>
</comment>
<reference evidence="1 2" key="2">
    <citation type="journal article" date="2022" name="Mol. Ecol. Resour.">
        <title>The genomes of chicory, endive, great burdock and yacon provide insights into Asteraceae paleo-polyploidization history and plant inulin production.</title>
        <authorList>
            <person name="Fan W."/>
            <person name="Wang S."/>
            <person name="Wang H."/>
            <person name="Wang A."/>
            <person name="Jiang F."/>
            <person name="Liu H."/>
            <person name="Zhao H."/>
            <person name="Xu D."/>
            <person name="Zhang Y."/>
        </authorList>
    </citation>
    <scope>NUCLEOTIDE SEQUENCE [LARGE SCALE GENOMIC DNA]</scope>
    <source>
        <strain evidence="2">cv. Niubang</strain>
    </source>
</reference>
<organism evidence="1 2">
    <name type="scientific">Arctium lappa</name>
    <name type="common">Greater burdock</name>
    <name type="synonym">Lappa major</name>
    <dbReference type="NCBI Taxonomy" id="4217"/>
    <lineage>
        <taxon>Eukaryota</taxon>
        <taxon>Viridiplantae</taxon>
        <taxon>Streptophyta</taxon>
        <taxon>Embryophyta</taxon>
        <taxon>Tracheophyta</taxon>
        <taxon>Spermatophyta</taxon>
        <taxon>Magnoliopsida</taxon>
        <taxon>eudicotyledons</taxon>
        <taxon>Gunneridae</taxon>
        <taxon>Pentapetalae</taxon>
        <taxon>asterids</taxon>
        <taxon>campanulids</taxon>
        <taxon>Asterales</taxon>
        <taxon>Asteraceae</taxon>
        <taxon>Carduoideae</taxon>
        <taxon>Cardueae</taxon>
        <taxon>Arctiinae</taxon>
        <taxon>Arctium</taxon>
    </lineage>
</organism>
<sequence>MVLAQLSWGAFKKKVMDKYCNERALDRIEDEFRNLKKGDKPIDKYSRFFVEKLSFVGHLIPDEKAIIKAYQKGLPAEIKTAVRNAKVTTHQEAIEESQLVEDDLVQGKEEKARVGEKRRWESRSGPLQRPRPFVGNLRAEPHREPNWCPKCKSKHFVPCRVTSGECFKCGKSGHTIKDCPIRGMTCYECKETGHYRKDCPKLKTGGNQGRKDNPPKATRRAFRMSTEEAKASTDVVSGTFLVNSVPACTLFDSGANLSFVSQSFSHKLLTPTSTLSVALVVEVENVCQVLVHDVLKGYAISLGRK</sequence>
<accession>A0ACB8XLI5</accession>
<protein>
    <submittedName>
        <fullName evidence="1">Uncharacterized protein</fullName>
    </submittedName>
</protein>